<dbReference type="InterPro" id="IPR003599">
    <property type="entry name" value="Ig_sub"/>
</dbReference>
<reference evidence="4" key="1">
    <citation type="submission" date="2019-11" db="UniProtKB">
        <authorList>
            <consortium name="WormBaseParasite"/>
        </authorList>
    </citation>
    <scope>IDENTIFICATION</scope>
</reference>
<feature type="domain" description="Immunoglobulin" evidence="3">
    <location>
        <begin position="237"/>
        <end position="375"/>
    </location>
</feature>
<accession>A0A5K3FN82</accession>
<feature type="compositionally biased region" description="Polar residues" evidence="1">
    <location>
        <begin position="179"/>
        <end position="188"/>
    </location>
</feature>
<evidence type="ECO:0000256" key="1">
    <source>
        <dbReference type="SAM" id="MobiDB-lite"/>
    </source>
</evidence>
<feature type="chain" id="PRO_5024324333" evidence="2">
    <location>
        <begin position="20"/>
        <end position="418"/>
    </location>
</feature>
<dbReference type="PANTHER" id="PTHR45889">
    <property type="entry name" value="IG-LIKE DOMAIN-CONTAINING PROTEIN"/>
    <property type="match status" value="1"/>
</dbReference>
<dbReference type="WBParaSite" id="MCU_009659-RA">
    <property type="protein sequence ID" value="MCU_009659-RA"/>
    <property type="gene ID" value="MCU_009659"/>
</dbReference>
<evidence type="ECO:0000313" key="4">
    <source>
        <dbReference type="WBParaSite" id="MCU_009659-RA"/>
    </source>
</evidence>
<evidence type="ECO:0000256" key="2">
    <source>
        <dbReference type="SAM" id="SignalP"/>
    </source>
</evidence>
<feature type="domain" description="Immunoglobulin" evidence="3">
    <location>
        <begin position="28"/>
        <end position="161"/>
    </location>
</feature>
<dbReference type="InterPro" id="IPR013783">
    <property type="entry name" value="Ig-like_fold"/>
</dbReference>
<name>A0A5K3FN82_MESCO</name>
<dbReference type="CDD" id="cd00096">
    <property type="entry name" value="Ig"/>
    <property type="match status" value="1"/>
</dbReference>
<dbReference type="PANTHER" id="PTHR45889:SF8">
    <property type="entry name" value="IG-LIKE DOMAIN-CONTAINING PROTEIN"/>
    <property type="match status" value="1"/>
</dbReference>
<organism evidence="4">
    <name type="scientific">Mesocestoides corti</name>
    <name type="common">Flatworm</name>
    <dbReference type="NCBI Taxonomy" id="53468"/>
    <lineage>
        <taxon>Eukaryota</taxon>
        <taxon>Metazoa</taxon>
        <taxon>Spiralia</taxon>
        <taxon>Lophotrochozoa</taxon>
        <taxon>Platyhelminthes</taxon>
        <taxon>Cestoda</taxon>
        <taxon>Eucestoda</taxon>
        <taxon>Cyclophyllidea</taxon>
        <taxon>Mesocestoididae</taxon>
        <taxon>Mesocestoides</taxon>
    </lineage>
</organism>
<evidence type="ECO:0000259" key="3">
    <source>
        <dbReference type="SMART" id="SM00409"/>
    </source>
</evidence>
<feature type="compositionally biased region" description="Basic and acidic residues" evidence="1">
    <location>
        <begin position="189"/>
        <end position="202"/>
    </location>
</feature>
<feature type="region of interest" description="Disordered" evidence="1">
    <location>
        <begin position="176"/>
        <end position="234"/>
    </location>
</feature>
<dbReference type="SUPFAM" id="SSF48726">
    <property type="entry name" value="Immunoglobulin"/>
    <property type="match status" value="1"/>
</dbReference>
<keyword evidence="2" id="KW-0732">Signal</keyword>
<feature type="signal peptide" evidence="2">
    <location>
        <begin position="1"/>
        <end position="19"/>
    </location>
</feature>
<protein>
    <submittedName>
        <fullName evidence="4">Ig-like domain-containing protein</fullName>
    </submittedName>
</protein>
<sequence length="418" mass="47067">MLLQTMVLLLLSTFESATATEVLKLQGPRNISVQLNRTARLKCHLLVANTTAGSPEVDANSGRGRTQLRFMPWKASANQRVSVQWNIDGFGFTNDTLMDSFGGRYFMPGQLSEGRFDLHIYDVRLSDQTTFNCQVTIQTFALSEPLHVKTLTTSTILLKIYSPPEGLLLRHVTMPEASKPTNKLTNKPSPDHLQSDNPEHGESQAFQHPAFPHSTSQQTLPIHQHHSSSPDRPLVRNGNIWALENDQVSMECSASPSYPVSRLMWVLSAAEDAEELLPQPCFDFHQFACRTRASSSQRYPKWRFVFDAREQEKLGFTIVNKELPAPVDGLFIGLSTITITMDRSLSGRRLECLVQNAAAFEQSVMPKVTANLQVVYIQNMNITHNVSTEDRMEEPFRENETVRFYCSAEGNPRGLRNV</sequence>
<proteinExistence type="predicted"/>
<dbReference type="InterPro" id="IPR036179">
    <property type="entry name" value="Ig-like_dom_sf"/>
</dbReference>
<dbReference type="SMART" id="SM00409">
    <property type="entry name" value="IG"/>
    <property type="match status" value="2"/>
</dbReference>
<dbReference type="Gene3D" id="2.60.40.10">
    <property type="entry name" value="Immunoglobulins"/>
    <property type="match status" value="1"/>
</dbReference>
<dbReference type="AlphaFoldDB" id="A0A5K3FN82"/>